<feature type="domain" description="PA" evidence="4">
    <location>
        <begin position="119"/>
        <end position="195"/>
    </location>
</feature>
<keyword evidence="1" id="KW-0378">Hydrolase</keyword>
<dbReference type="Gene3D" id="3.50.30.30">
    <property type="match status" value="1"/>
</dbReference>
<evidence type="ECO:0000259" key="4">
    <source>
        <dbReference type="Pfam" id="PF02225"/>
    </source>
</evidence>
<proteinExistence type="predicted"/>
<dbReference type="EMBL" id="JACEIK010003486">
    <property type="protein sequence ID" value="MCD9641891.1"/>
    <property type="molecule type" value="Genomic_DNA"/>
</dbReference>
<gene>
    <name evidence="5" type="ORF">HAX54_028373</name>
</gene>
<dbReference type="PANTHER" id="PTHR12174">
    <property type="entry name" value="SIGNAL PEPTIDE PEPTIDASE"/>
    <property type="match status" value="1"/>
</dbReference>
<dbReference type="Proteomes" id="UP000823775">
    <property type="component" value="Unassembled WGS sequence"/>
</dbReference>
<evidence type="ECO:0000313" key="5">
    <source>
        <dbReference type="EMBL" id="MCD9641891.1"/>
    </source>
</evidence>
<name>A0ABS8V423_DATST</name>
<protein>
    <recommendedName>
        <fullName evidence="4">PA domain-containing protein</fullName>
    </recommendedName>
</protein>
<dbReference type="Pfam" id="PF02225">
    <property type="entry name" value="PA"/>
    <property type="match status" value="1"/>
</dbReference>
<accession>A0ABS8V423</accession>
<dbReference type="PANTHER" id="PTHR12174:SF90">
    <property type="entry name" value="SIGNAL PEPTIDE PEPTIDASE-LIKE 3"/>
    <property type="match status" value="1"/>
</dbReference>
<sequence>MAFSWRLIGLCILSFLLLLSSTATGDNDISRDAPANASTSCNNPYRMSRECKPFFLSHCVAAGRHLEHVPEHFEFSVLLKLWIDGAEHESIGGLSAAFGSLLSTDTQSAPRLPATYTKPLNGCSSSAFKLSGSIALALRGQCDFLTKAANAQAGGAAGIVLINDQEDLLEIACPGNSTVSNITIPVVTISKAGGDVSLTNISLLEGKAVFCLMAMNSFSVKG</sequence>
<reference evidence="5 6" key="1">
    <citation type="journal article" date="2021" name="BMC Genomics">
        <title>Datura genome reveals duplications of psychoactive alkaloid biosynthetic genes and high mutation rate following tissue culture.</title>
        <authorList>
            <person name="Rajewski A."/>
            <person name="Carter-House D."/>
            <person name="Stajich J."/>
            <person name="Litt A."/>
        </authorList>
    </citation>
    <scope>NUCLEOTIDE SEQUENCE [LARGE SCALE GENOMIC DNA]</scope>
    <source>
        <strain evidence="5">AR-01</strain>
    </source>
</reference>
<dbReference type="InterPro" id="IPR007369">
    <property type="entry name" value="Peptidase_A22B_SPP"/>
</dbReference>
<comment type="caution">
    <text evidence="5">The sequence shown here is derived from an EMBL/GenBank/DDBJ whole genome shotgun (WGS) entry which is preliminary data.</text>
</comment>
<keyword evidence="6" id="KW-1185">Reference proteome</keyword>
<evidence type="ECO:0000256" key="3">
    <source>
        <dbReference type="SAM" id="SignalP"/>
    </source>
</evidence>
<dbReference type="InterPro" id="IPR046450">
    <property type="entry name" value="PA_dom_sf"/>
</dbReference>
<feature type="chain" id="PRO_5045679795" description="PA domain-containing protein" evidence="3">
    <location>
        <begin position="26"/>
        <end position="222"/>
    </location>
</feature>
<feature type="signal peptide" evidence="3">
    <location>
        <begin position="1"/>
        <end position="25"/>
    </location>
</feature>
<keyword evidence="1" id="KW-0645">Protease</keyword>
<keyword evidence="2" id="KW-0325">Glycoprotein</keyword>
<dbReference type="InterPro" id="IPR003137">
    <property type="entry name" value="PA_domain"/>
</dbReference>
<organism evidence="5 6">
    <name type="scientific">Datura stramonium</name>
    <name type="common">Jimsonweed</name>
    <name type="synonym">Common thornapple</name>
    <dbReference type="NCBI Taxonomy" id="4076"/>
    <lineage>
        <taxon>Eukaryota</taxon>
        <taxon>Viridiplantae</taxon>
        <taxon>Streptophyta</taxon>
        <taxon>Embryophyta</taxon>
        <taxon>Tracheophyta</taxon>
        <taxon>Spermatophyta</taxon>
        <taxon>Magnoliopsida</taxon>
        <taxon>eudicotyledons</taxon>
        <taxon>Gunneridae</taxon>
        <taxon>Pentapetalae</taxon>
        <taxon>asterids</taxon>
        <taxon>lamiids</taxon>
        <taxon>Solanales</taxon>
        <taxon>Solanaceae</taxon>
        <taxon>Solanoideae</taxon>
        <taxon>Datureae</taxon>
        <taxon>Datura</taxon>
    </lineage>
</organism>
<keyword evidence="3" id="KW-0732">Signal</keyword>
<evidence type="ECO:0000256" key="2">
    <source>
        <dbReference type="ARBA" id="ARBA00023180"/>
    </source>
</evidence>
<dbReference type="SUPFAM" id="SSF52025">
    <property type="entry name" value="PA domain"/>
    <property type="match status" value="1"/>
</dbReference>
<evidence type="ECO:0000313" key="6">
    <source>
        <dbReference type="Proteomes" id="UP000823775"/>
    </source>
</evidence>
<evidence type="ECO:0000256" key="1">
    <source>
        <dbReference type="ARBA" id="ARBA00022670"/>
    </source>
</evidence>